<feature type="region of interest" description="Disordered" evidence="1">
    <location>
        <begin position="1"/>
        <end position="96"/>
    </location>
</feature>
<gene>
    <name evidence="2" type="ORF">MUN79_20260</name>
</gene>
<organism evidence="2 3">
    <name type="scientific">Hymenobacter cellulosilyticus</name>
    <dbReference type="NCBI Taxonomy" id="2932248"/>
    <lineage>
        <taxon>Bacteria</taxon>
        <taxon>Pseudomonadati</taxon>
        <taxon>Bacteroidota</taxon>
        <taxon>Cytophagia</taxon>
        <taxon>Cytophagales</taxon>
        <taxon>Hymenobacteraceae</taxon>
        <taxon>Hymenobacter</taxon>
    </lineage>
</organism>
<proteinExistence type="predicted"/>
<feature type="compositionally biased region" description="Low complexity" evidence="1">
    <location>
        <begin position="17"/>
        <end position="48"/>
    </location>
</feature>
<sequence>MSILERRLAEIQAKQNPADAAATPPAQAAAAPTEPVPAATAPVASTTTNEITERPAQGTPPVTDTPGLARLSPLRPLPKPPPIRPLRCGLEKLPSP</sequence>
<dbReference type="Proteomes" id="UP000831796">
    <property type="component" value="Chromosome"/>
</dbReference>
<feature type="compositionally biased region" description="Pro residues" evidence="1">
    <location>
        <begin position="75"/>
        <end position="84"/>
    </location>
</feature>
<evidence type="ECO:0000313" key="2">
    <source>
        <dbReference type="EMBL" id="UOQ70986.1"/>
    </source>
</evidence>
<reference evidence="2" key="1">
    <citation type="submission" date="2022-04" db="EMBL/GenBank/DDBJ databases">
        <title>Hymenobacter sp. isolated from the air.</title>
        <authorList>
            <person name="Won M."/>
            <person name="Lee C.-M."/>
            <person name="Woen H.-Y."/>
            <person name="Kwon S.-W."/>
        </authorList>
    </citation>
    <scope>NUCLEOTIDE SEQUENCE</scope>
    <source>
        <strain evidence="2">5116S-3</strain>
    </source>
</reference>
<accession>A0A8T9PZS2</accession>
<evidence type="ECO:0000313" key="3">
    <source>
        <dbReference type="Proteomes" id="UP000831796"/>
    </source>
</evidence>
<evidence type="ECO:0000256" key="1">
    <source>
        <dbReference type="SAM" id="MobiDB-lite"/>
    </source>
</evidence>
<dbReference type="EMBL" id="CP095046">
    <property type="protein sequence ID" value="UOQ70986.1"/>
    <property type="molecule type" value="Genomic_DNA"/>
</dbReference>
<keyword evidence="3" id="KW-1185">Reference proteome</keyword>
<name>A0A8T9PZS2_9BACT</name>
<dbReference type="AlphaFoldDB" id="A0A8T9PZS2"/>
<dbReference type="RefSeq" id="WP_244674399.1">
    <property type="nucleotide sequence ID" value="NZ_CP095046.1"/>
</dbReference>
<protein>
    <submittedName>
        <fullName evidence="2">Uncharacterized protein</fullName>
    </submittedName>
</protein>
<dbReference type="KEGG" id="hcu:MUN79_20260"/>